<organism evidence="1 2">
    <name type="scientific">Algoriphagus aquimarinus</name>
    <dbReference type="NCBI Taxonomy" id="237018"/>
    <lineage>
        <taxon>Bacteria</taxon>
        <taxon>Pseudomonadati</taxon>
        <taxon>Bacteroidota</taxon>
        <taxon>Cytophagia</taxon>
        <taxon>Cytophagales</taxon>
        <taxon>Cyclobacteriaceae</taxon>
        <taxon>Algoriphagus</taxon>
    </lineage>
</organism>
<sequence>MNSQKRPLVDNEVTICHIGNLEGHKPAGAMHQGRSQKSFQTYGFLQNGGHFRQLTLSLAFYAMKSLSGLAE</sequence>
<proteinExistence type="predicted"/>
<dbReference type="Proteomes" id="UP000321935">
    <property type="component" value="Unassembled WGS sequence"/>
</dbReference>
<evidence type="ECO:0000313" key="2">
    <source>
        <dbReference type="Proteomes" id="UP000321935"/>
    </source>
</evidence>
<accession>A0A5C7ARR1</accession>
<comment type="caution">
    <text evidence="1">The sequence shown here is derived from an EMBL/GenBank/DDBJ whole genome shotgun (WGS) entry which is preliminary data.</text>
</comment>
<evidence type="ECO:0000313" key="1">
    <source>
        <dbReference type="EMBL" id="TXE11408.1"/>
    </source>
</evidence>
<reference evidence="1 2" key="1">
    <citation type="submission" date="2019-08" db="EMBL/GenBank/DDBJ databases">
        <title>Genomes sequence of Algoriphagus aquimarinus ACAM450.</title>
        <authorList>
            <person name="Bowman J.P."/>
        </authorList>
    </citation>
    <scope>NUCLEOTIDE SEQUENCE [LARGE SCALE GENOMIC DNA]</scope>
    <source>
        <strain evidence="1 2">ACAM 450</strain>
    </source>
</reference>
<dbReference type="AlphaFoldDB" id="A0A5C7ARR1"/>
<gene>
    <name evidence="1" type="ORF">ESV85_10820</name>
</gene>
<protein>
    <submittedName>
        <fullName evidence="1">Uncharacterized protein</fullName>
    </submittedName>
</protein>
<dbReference type="EMBL" id="VORW01000005">
    <property type="protein sequence ID" value="TXE11408.1"/>
    <property type="molecule type" value="Genomic_DNA"/>
</dbReference>
<dbReference type="RefSeq" id="WP_146917469.1">
    <property type="nucleotide sequence ID" value="NZ_VORW01000005.1"/>
</dbReference>
<name>A0A5C7ARR1_9BACT</name>